<dbReference type="RefSeq" id="WP_148072065.1">
    <property type="nucleotide sequence ID" value="NZ_CP042913.1"/>
</dbReference>
<dbReference type="GO" id="GO:0006355">
    <property type="term" value="P:regulation of DNA-templated transcription"/>
    <property type="evidence" value="ECO:0007669"/>
    <property type="project" value="InterPro"/>
</dbReference>
<reference evidence="2 3" key="1">
    <citation type="submission" date="2019-08" db="EMBL/GenBank/DDBJ databases">
        <title>Deep-cultivation of Planctomycetes and their phenomic and genomic characterization uncovers novel biology.</title>
        <authorList>
            <person name="Wiegand S."/>
            <person name="Jogler M."/>
            <person name="Boedeker C."/>
            <person name="Pinto D."/>
            <person name="Vollmers J."/>
            <person name="Rivas-Marin E."/>
            <person name="Kohn T."/>
            <person name="Peeters S.H."/>
            <person name="Heuer A."/>
            <person name="Rast P."/>
            <person name="Oberbeckmann S."/>
            <person name="Bunk B."/>
            <person name="Jeske O."/>
            <person name="Meyerdierks A."/>
            <person name="Storesund J.E."/>
            <person name="Kallscheuer N."/>
            <person name="Luecker S."/>
            <person name="Lage O.M."/>
            <person name="Pohl T."/>
            <person name="Merkel B.J."/>
            <person name="Hornburger P."/>
            <person name="Mueller R.-W."/>
            <person name="Bruemmer F."/>
            <person name="Labrenz M."/>
            <person name="Spormann A.M."/>
            <person name="Op den Camp H."/>
            <person name="Overmann J."/>
            <person name="Amann R."/>
            <person name="Jetten M.S.M."/>
            <person name="Mascher T."/>
            <person name="Medema M.H."/>
            <person name="Devos D.P."/>
            <person name="Kaster A.-K."/>
            <person name="Ovreas L."/>
            <person name="Rohde M."/>
            <person name="Galperin M.Y."/>
            <person name="Jogler C."/>
        </authorList>
    </citation>
    <scope>NUCLEOTIDE SEQUENCE [LARGE SCALE GENOMIC DNA]</scope>
    <source>
        <strain evidence="2 3">Pr1d</strain>
    </source>
</reference>
<dbReference type="SUPFAM" id="SSF46955">
    <property type="entry name" value="Putative DNA-binding domain"/>
    <property type="match status" value="1"/>
</dbReference>
<protein>
    <submittedName>
        <fullName evidence="2">Tetratricopeptide repeat protein</fullName>
    </submittedName>
</protein>
<sequence>MVRTPHTSVLDAETHPPSVARWYTLAMLAELVHVPVATIRRWQRRGILKECHSVRRLSYFDFTEVTTARLLAELFHAGCSLSSIDRQLRELERHLPEDERPLANPALVVVDRKLILRRGDDLSELGGQLLIDFDSIDEVSERDPADEPSVLALEQPSAEVAAGTIPIRSVPSEFHLSGLQQEALTWEEQGELARAAETYRMMLVVDGPSADVNFSLADVLYRMRDLAAARERFYMAVELDEEFVEARAMLGCVLSENNELDLAVAAFEGALSFHGDYADVHYHLAGVLEQLAKPIIAEQHWRRFLELSPESPWAETARVRLGISVVE</sequence>
<dbReference type="GO" id="GO:0003677">
    <property type="term" value="F:DNA binding"/>
    <property type="evidence" value="ECO:0007669"/>
    <property type="project" value="InterPro"/>
</dbReference>
<dbReference type="SUPFAM" id="SSF48452">
    <property type="entry name" value="TPR-like"/>
    <property type="match status" value="1"/>
</dbReference>
<accession>A0A5B9Q749</accession>
<proteinExistence type="predicted"/>
<dbReference type="Gene3D" id="1.10.1660.10">
    <property type="match status" value="1"/>
</dbReference>
<name>A0A5B9Q749_9BACT</name>
<evidence type="ECO:0000313" key="3">
    <source>
        <dbReference type="Proteomes" id="UP000323917"/>
    </source>
</evidence>
<dbReference type="InterPro" id="IPR000551">
    <property type="entry name" value="MerR-type_HTH_dom"/>
</dbReference>
<dbReference type="SMART" id="SM00028">
    <property type="entry name" value="TPR"/>
    <property type="match status" value="3"/>
</dbReference>
<dbReference type="Proteomes" id="UP000323917">
    <property type="component" value="Chromosome"/>
</dbReference>
<dbReference type="InterPro" id="IPR011990">
    <property type="entry name" value="TPR-like_helical_dom_sf"/>
</dbReference>
<dbReference type="Pfam" id="PF13411">
    <property type="entry name" value="MerR_1"/>
    <property type="match status" value="1"/>
</dbReference>
<dbReference type="Gene3D" id="1.25.40.10">
    <property type="entry name" value="Tetratricopeptide repeat domain"/>
    <property type="match status" value="1"/>
</dbReference>
<dbReference type="OrthoDB" id="261498at2"/>
<dbReference type="InterPro" id="IPR009061">
    <property type="entry name" value="DNA-bd_dom_put_sf"/>
</dbReference>
<evidence type="ECO:0000259" key="1">
    <source>
        <dbReference type="Pfam" id="PF13411"/>
    </source>
</evidence>
<dbReference type="InterPro" id="IPR019734">
    <property type="entry name" value="TPR_rpt"/>
</dbReference>
<evidence type="ECO:0000313" key="2">
    <source>
        <dbReference type="EMBL" id="QEG33272.1"/>
    </source>
</evidence>
<dbReference type="KEGG" id="bgok:Pr1d_05330"/>
<feature type="domain" description="HTH merR-type" evidence="1">
    <location>
        <begin position="23"/>
        <end position="90"/>
    </location>
</feature>
<dbReference type="AlphaFoldDB" id="A0A5B9Q749"/>
<dbReference type="EMBL" id="CP042913">
    <property type="protein sequence ID" value="QEG33272.1"/>
    <property type="molecule type" value="Genomic_DNA"/>
</dbReference>
<gene>
    <name evidence="2" type="ORF">Pr1d_05330</name>
</gene>
<keyword evidence="3" id="KW-1185">Reference proteome</keyword>
<organism evidence="2 3">
    <name type="scientific">Bythopirellula goksoeyrii</name>
    <dbReference type="NCBI Taxonomy" id="1400387"/>
    <lineage>
        <taxon>Bacteria</taxon>
        <taxon>Pseudomonadati</taxon>
        <taxon>Planctomycetota</taxon>
        <taxon>Planctomycetia</taxon>
        <taxon>Pirellulales</taxon>
        <taxon>Lacipirellulaceae</taxon>
        <taxon>Bythopirellula</taxon>
    </lineage>
</organism>